<protein>
    <submittedName>
        <fullName evidence="2">Uncharacterized protein</fullName>
    </submittedName>
</protein>
<dbReference type="AlphaFoldDB" id="A0A2V3W0B7"/>
<accession>A0A2V3W0B7</accession>
<keyword evidence="1" id="KW-0812">Transmembrane</keyword>
<reference evidence="2 3" key="1">
    <citation type="submission" date="2018-05" db="EMBL/GenBank/DDBJ databases">
        <title>Genomic Encyclopedia of Type Strains, Phase IV (KMG-IV): sequencing the most valuable type-strain genomes for metagenomic binning, comparative biology and taxonomic classification.</title>
        <authorList>
            <person name="Goeker M."/>
        </authorList>
    </citation>
    <scope>NUCLEOTIDE SEQUENCE [LARGE SCALE GENOMIC DNA]</scope>
    <source>
        <strain evidence="2 3">DSM 28556</strain>
    </source>
</reference>
<keyword evidence="3" id="KW-1185">Reference proteome</keyword>
<evidence type="ECO:0000256" key="1">
    <source>
        <dbReference type="SAM" id="Phobius"/>
    </source>
</evidence>
<organism evidence="2 3">
    <name type="scientific">Pseudogracilibacillus auburnensis</name>
    <dbReference type="NCBI Taxonomy" id="1494959"/>
    <lineage>
        <taxon>Bacteria</taxon>
        <taxon>Bacillati</taxon>
        <taxon>Bacillota</taxon>
        <taxon>Bacilli</taxon>
        <taxon>Bacillales</taxon>
        <taxon>Bacillaceae</taxon>
        <taxon>Pseudogracilibacillus</taxon>
    </lineage>
</organism>
<keyword evidence="1" id="KW-0472">Membrane</keyword>
<evidence type="ECO:0000313" key="2">
    <source>
        <dbReference type="EMBL" id="PXW87502.1"/>
    </source>
</evidence>
<sequence length="108" mass="12378">MDLFTYSAFVLIWILYALYFGMIMPSSDAGDYHTPTKMVVSFLISFSLGLGFILFFYQVLGYGIVAWTIMLAQDWAFVAIGISIILVIISWKALPIYMVKTMKKLDYF</sequence>
<evidence type="ECO:0000313" key="3">
    <source>
        <dbReference type="Proteomes" id="UP000247978"/>
    </source>
</evidence>
<name>A0A2V3W0B7_9BACI</name>
<feature type="transmembrane region" description="Helical" evidence="1">
    <location>
        <begin position="75"/>
        <end position="94"/>
    </location>
</feature>
<gene>
    <name evidence="2" type="ORF">DFR56_105144</name>
</gene>
<dbReference type="Proteomes" id="UP000247978">
    <property type="component" value="Unassembled WGS sequence"/>
</dbReference>
<dbReference type="EMBL" id="QJJQ01000005">
    <property type="protein sequence ID" value="PXW87502.1"/>
    <property type="molecule type" value="Genomic_DNA"/>
</dbReference>
<proteinExistence type="predicted"/>
<feature type="transmembrane region" description="Helical" evidence="1">
    <location>
        <begin position="38"/>
        <end position="69"/>
    </location>
</feature>
<comment type="caution">
    <text evidence="2">The sequence shown here is derived from an EMBL/GenBank/DDBJ whole genome shotgun (WGS) entry which is preliminary data.</text>
</comment>
<feature type="transmembrane region" description="Helical" evidence="1">
    <location>
        <begin position="6"/>
        <end position="26"/>
    </location>
</feature>
<keyword evidence="1" id="KW-1133">Transmembrane helix</keyword>